<dbReference type="Pfam" id="PF05485">
    <property type="entry name" value="THAP"/>
    <property type="match status" value="1"/>
</dbReference>
<dbReference type="GO" id="GO:0008270">
    <property type="term" value="F:zinc ion binding"/>
    <property type="evidence" value="ECO:0007669"/>
    <property type="project" value="UniProtKB-KW"/>
</dbReference>
<keyword evidence="6" id="KW-0539">Nucleus</keyword>
<gene>
    <name evidence="9" type="primary">malQ</name>
    <name evidence="9" type="ORF">g.7434</name>
</gene>
<feature type="non-terminal residue" evidence="9">
    <location>
        <position position="1"/>
    </location>
</feature>
<dbReference type="PROSITE" id="PS50950">
    <property type="entry name" value="ZF_THAP"/>
    <property type="match status" value="1"/>
</dbReference>
<evidence type="ECO:0000313" key="9">
    <source>
        <dbReference type="EMBL" id="JAD09670.1"/>
    </source>
</evidence>
<feature type="domain" description="THAP-type" evidence="7">
    <location>
        <begin position="40"/>
        <end position="123"/>
    </location>
</feature>
<evidence type="ECO:0000256" key="3">
    <source>
        <dbReference type="ARBA" id="ARBA00022833"/>
    </source>
</evidence>
<evidence type="ECO:0000256" key="1">
    <source>
        <dbReference type="ARBA" id="ARBA00022723"/>
    </source>
</evidence>
<evidence type="ECO:0000259" key="7">
    <source>
        <dbReference type="PROSITE" id="PS50950"/>
    </source>
</evidence>
<dbReference type="SMART" id="SM00980">
    <property type="entry name" value="THAP"/>
    <property type="match status" value="1"/>
</dbReference>
<dbReference type="Pfam" id="PF02944">
    <property type="entry name" value="BESS"/>
    <property type="match status" value="1"/>
</dbReference>
<name>A0A0A1XFF9_ZEUCU</name>
<dbReference type="SMART" id="SM00692">
    <property type="entry name" value="DM3"/>
    <property type="match status" value="1"/>
</dbReference>
<reference evidence="9" key="2">
    <citation type="journal article" date="2015" name="Gigascience">
        <title>Reconstructing a comprehensive transcriptome assembly of a white-pupal translocated strain of the pest fruit fly Bactrocera cucurbitae.</title>
        <authorList>
            <person name="Sim S.B."/>
            <person name="Calla B."/>
            <person name="Hall B."/>
            <person name="DeRego T."/>
            <person name="Geib S.M."/>
        </authorList>
    </citation>
    <scope>NUCLEOTIDE SEQUENCE</scope>
</reference>
<evidence type="ECO:0000256" key="6">
    <source>
        <dbReference type="PROSITE-ProRule" id="PRU00371"/>
    </source>
</evidence>
<feature type="domain" description="BESS" evidence="8">
    <location>
        <begin position="310"/>
        <end position="349"/>
    </location>
</feature>
<dbReference type="InterPro" id="IPR004210">
    <property type="entry name" value="BESS_motif"/>
</dbReference>
<dbReference type="GO" id="GO:0016740">
    <property type="term" value="F:transferase activity"/>
    <property type="evidence" value="ECO:0007669"/>
    <property type="project" value="UniProtKB-KW"/>
</dbReference>
<dbReference type="PROSITE" id="PS51031">
    <property type="entry name" value="BESS"/>
    <property type="match status" value="1"/>
</dbReference>
<comment type="subcellular location">
    <subcellularLocation>
        <location evidence="6">Nucleus</location>
    </subcellularLocation>
</comment>
<evidence type="ECO:0000256" key="5">
    <source>
        <dbReference type="PROSITE-ProRule" id="PRU00309"/>
    </source>
</evidence>
<evidence type="ECO:0000256" key="4">
    <source>
        <dbReference type="ARBA" id="ARBA00023125"/>
    </source>
</evidence>
<dbReference type="AlphaFoldDB" id="A0A0A1XFF9"/>
<keyword evidence="9" id="KW-0808">Transferase</keyword>
<dbReference type="EMBL" id="GBXI01004622">
    <property type="protein sequence ID" value="JAD09670.1"/>
    <property type="molecule type" value="Transcribed_RNA"/>
</dbReference>
<keyword evidence="2 5" id="KW-0863">Zinc-finger</keyword>
<keyword evidence="4 5" id="KW-0238">DNA-binding</keyword>
<dbReference type="SUPFAM" id="SSF57716">
    <property type="entry name" value="Glucocorticoid receptor-like (DNA-binding domain)"/>
    <property type="match status" value="1"/>
</dbReference>
<keyword evidence="3" id="KW-0862">Zinc</keyword>
<keyword evidence="1" id="KW-0479">Metal-binding</keyword>
<dbReference type="InterPro" id="IPR006612">
    <property type="entry name" value="THAP_Znf"/>
</dbReference>
<evidence type="ECO:0000256" key="2">
    <source>
        <dbReference type="ARBA" id="ARBA00022771"/>
    </source>
</evidence>
<reference evidence="9" key="1">
    <citation type="submission" date="2014-11" db="EMBL/GenBank/DDBJ databases">
        <authorList>
            <person name="Geib S."/>
        </authorList>
    </citation>
    <scope>NUCLEOTIDE SEQUENCE</scope>
</reference>
<sequence length="352" mass="40137">LCLIVTKLTTYFVGALFFILNVLKSFNITLKDSYNLFITMTLQICSYQGCYQQRFPCSSITFFQLPTDEPRRTQWILNSGNKQLLELKNNQKRFFCEIHFRKKDIKPHFYRKLLYRNAVPLPYESNESATPTTNTNTIQYTEFEVVRDDQDEDKATDVDNLYQDFEMNEGEYEPVDEAVQSMSTNDCILCDAGNEDSIQESKLLTEELLDIPETITQHAEIIPIKQESESNPVNDYIDTSNIVDTPSTSSILPATSYTSNASHSLETHNDYTATESESETAAVATADSVLNSAKEIANDLNETTACDKSYESDKHFALSLVYYFQRLNTKKKAQAKIDILTYLVALEQDIDA</sequence>
<organism evidence="9">
    <name type="scientific">Zeugodacus cucurbitae</name>
    <name type="common">Melon fruit fly</name>
    <name type="synonym">Bactrocera cucurbitae</name>
    <dbReference type="NCBI Taxonomy" id="28588"/>
    <lineage>
        <taxon>Eukaryota</taxon>
        <taxon>Metazoa</taxon>
        <taxon>Ecdysozoa</taxon>
        <taxon>Arthropoda</taxon>
        <taxon>Hexapoda</taxon>
        <taxon>Insecta</taxon>
        <taxon>Pterygota</taxon>
        <taxon>Neoptera</taxon>
        <taxon>Endopterygota</taxon>
        <taxon>Diptera</taxon>
        <taxon>Brachycera</taxon>
        <taxon>Muscomorpha</taxon>
        <taxon>Tephritoidea</taxon>
        <taxon>Tephritidae</taxon>
        <taxon>Zeugodacus</taxon>
        <taxon>Zeugodacus</taxon>
    </lineage>
</organism>
<proteinExistence type="predicted"/>
<evidence type="ECO:0000259" key="8">
    <source>
        <dbReference type="PROSITE" id="PS51031"/>
    </source>
</evidence>
<protein>
    <submittedName>
        <fullName evidence="9">4-alpha-glucanotransferase</fullName>
    </submittedName>
</protein>
<dbReference type="GO" id="GO:0003677">
    <property type="term" value="F:DNA binding"/>
    <property type="evidence" value="ECO:0007669"/>
    <property type="project" value="UniProtKB-UniRule"/>
</dbReference>
<accession>A0A0A1XFF9</accession>
<dbReference type="GO" id="GO:0005634">
    <property type="term" value="C:nucleus"/>
    <property type="evidence" value="ECO:0007669"/>
    <property type="project" value="UniProtKB-SubCell"/>
</dbReference>